<comment type="caution">
    <text evidence="2">The sequence shown here is derived from an EMBL/GenBank/DDBJ whole genome shotgun (WGS) entry which is preliminary data.</text>
</comment>
<dbReference type="SUPFAM" id="SSF53474">
    <property type="entry name" value="alpha/beta-Hydrolases"/>
    <property type="match status" value="1"/>
</dbReference>
<dbReference type="GO" id="GO:0016747">
    <property type="term" value="F:acyltransferase activity, transferring groups other than amino-acyl groups"/>
    <property type="evidence" value="ECO:0007669"/>
    <property type="project" value="TreeGrafter"/>
</dbReference>
<dbReference type="PANTHER" id="PTHR48098">
    <property type="entry name" value="ENTEROCHELIN ESTERASE-RELATED"/>
    <property type="match status" value="1"/>
</dbReference>
<feature type="transmembrane region" description="Helical" evidence="1">
    <location>
        <begin position="38"/>
        <end position="57"/>
    </location>
</feature>
<organism evidence="2 3">
    <name type="scientific">Pedococcus badiiscoriae</name>
    <dbReference type="NCBI Taxonomy" id="642776"/>
    <lineage>
        <taxon>Bacteria</taxon>
        <taxon>Bacillati</taxon>
        <taxon>Actinomycetota</taxon>
        <taxon>Actinomycetes</taxon>
        <taxon>Micrococcales</taxon>
        <taxon>Intrasporangiaceae</taxon>
        <taxon>Pedococcus</taxon>
    </lineage>
</organism>
<name>A0A852WK59_9MICO</name>
<evidence type="ECO:0000313" key="2">
    <source>
        <dbReference type="EMBL" id="NYG05876.1"/>
    </source>
</evidence>
<dbReference type="InterPro" id="IPR000801">
    <property type="entry name" value="Esterase-like"/>
</dbReference>
<dbReference type="Proteomes" id="UP000573599">
    <property type="component" value="Unassembled WGS sequence"/>
</dbReference>
<dbReference type="RefSeq" id="WP_179420443.1">
    <property type="nucleotide sequence ID" value="NZ_JACCAB010000001.1"/>
</dbReference>
<dbReference type="InterPro" id="IPR050583">
    <property type="entry name" value="Mycobacterial_A85_antigen"/>
</dbReference>
<dbReference type="PANTHER" id="PTHR48098:SF1">
    <property type="entry name" value="DIACYLGLYCEROL ACYLTRANSFERASE_MYCOLYLTRANSFERASE AG85A"/>
    <property type="match status" value="1"/>
</dbReference>
<dbReference type="InterPro" id="IPR029058">
    <property type="entry name" value="AB_hydrolase_fold"/>
</dbReference>
<feature type="transmembrane region" description="Helical" evidence="1">
    <location>
        <begin position="6"/>
        <end position="26"/>
    </location>
</feature>
<dbReference type="Pfam" id="PF00756">
    <property type="entry name" value="Esterase"/>
    <property type="match status" value="1"/>
</dbReference>
<evidence type="ECO:0000313" key="3">
    <source>
        <dbReference type="Proteomes" id="UP000573599"/>
    </source>
</evidence>
<keyword evidence="3" id="KW-1185">Reference proteome</keyword>
<sequence>MSLIGWPFLTLVVAVTVAAFVVAVVLWPAMSRRSAGNIAARIGTLTLVSGLVLITAATQLNAQFLFFADWSDLQGALNGTVTKTALSGGARAAEAAKGSASGAAAPLGPLVRSLPPGGRQDGDVITYSVKGPLSGIVGTVVVKLPPGYLDPGSATTRYPVLETFQGYPSTPRQWIQTMHLGDVMAQQVDAKRMRSALIVSPQVEVPPGVDTECVNGGQGSPQLETWLARDVPDWVARSFRVPADRSSWATIGLSTGGWCAAMVAMLHPAQYGAAIVMGGYFRPEFSPLYEPYAPGSALAARYNLVTLAVHHPPPVALWVETSHSDPVSYSSTRALLKAARAPIAVDAVVLQHAGHRIGLWKGLLPQSLSWLGTNLSGFRQTA</sequence>
<dbReference type="Gene3D" id="3.40.50.1820">
    <property type="entry name" value="alpha/beta hydrolase"/>
    <property type="match status" value="1"/>
</dbReference>
<dbReference type="AlphaFoldDB" id="A0A852WK59"/>
<reference evidence="2 3" key="1">
    <citation type="submission" date="2020-07" db="EMBL/GenBank/DDBJ databases">
        <title>Sequencing the genomes of 1000 actinobacteria strains.</title>
        <authorList>
            <person name="Klenk H.-P."/>
        </authorList>
    </citation>
    <scope>NUCLEOTIDE SEQUENCE [LARGE SCALE GENOMIC DNA]</scope>
    <source>
        <strain evidence="2 3">DSM 23987</strain>
    </source>
</reference>
<dbReference type="EMBL" id="JACCAB010000001">
    <property type="protein sequence ID" value="NYG05876.1"/>
    <property type="molecule type" value="Genomic_DNA"/>
</dbReference>
<accession>A0A852WK59</accession>
<keyword evidence="1" id="KW-1133">Transmembrane helix</keyword>
<keyword evidence="1" id="KW-0472">Membrane</keyword>
<proteinExistence type="predicted"/>
<gene>
    <name evidence="2" type="ORF">BJ986_000363</name>
</gene>
<evidence type="ECO:0000256" key="1">
    <source>
        <dbReference type="SAM" id="Phobius"/>
    </source>
</evidence>
<protein>
    <submittedName>
        <fullName evidence="2">Enterochelin esterase-like enzyme</fullName>
    </submittedName>
</protein>
<keyword evidence="1" id="KW-0812">Transmembrane</keyword>